<reference evidence="1 2" key="1">
    <citation type="journal article" date="2021" name="Appl. Environ. Microbiol.">
        <title>Genetic linkage and physical mapping for an oyster mushroom Pleurotus cornucopiae and QTL analysis for the trait cap color.</title>
        <authorList>
            <person name="Zhang Y."/>
            <person name="Gao W."/>
            <person name="Sonnenberg A."/>
            <person name="Chen Q."/>
            <person name="Zhang J."/>
            <person name="Huang C."/>
        </authorList>
    </citation>
    <scope>NUCLEOTIDE SEQUENCE [LARGE SCALE GENOMIC DNA]</scope>
    <source>
        <strain evidence="1">CCMSSC00406</strain>
    </source>
</reference>
<comment type="caution">
    <text evidence="1">The sequence shown here is derived from an EMBL/GenBank/DDBJ whole genome shotgun (WGS) entry which is preliminary data.</text>
</comment>
<proteinExistence type="predicted"/>
<sequence>MFSDPTQIIQSLGRFQIVTAVPSSVMQQPSRERYVQMFTADYLTRTRIYQVYDYLLTFADEVRYVYGAPWTLGRILFYLTRYPVFVDTALTLHHQVGYSLSVQECITLFKTTGWMIIIGIVIAEVIMTLRVWALWGRTRNFGIFLSILSVATIAGGGVAFFKFHSSQSFIAMDDLNPVIPGCFPDDGNNVVFVSFTVLMGFESVIFILTLIKAIQHFRHGSNSFIKTFFQDGIVYFAALLVVSFANVIILLTEPNEYANMLTSIQRALHSILSARILLRLRQESERTRNVPDAPTEIGPVGQLVFAQSQASHAEESTGISTESQASHPRGRPWDLDDGSWFGNGTVSKAGGETDYA</sequence>
<evidence type="ECO:0000313" key="2">
    <source>
        <dbReference type="Proteomes" id="UP000824881"/>
    </source>
</evidence>
<keyword evidence="2" id="KW-1185">Reference proteome</keyword>
<evidence type="ECO:0000313" key="1">
    <source>
        <dbReference type="EMBL" id="KAG9219433.1"/>
    </source>
</evidence>
<gene>
    <name evidence="1" type="ORF">CCMSSC00406_0005327</name>
</gene>
<protein>
    <submittedName>
        <fullName evidence="1">Uncharacterized protein</fullName>
    </submittedName>
</protein>
<accession>A0ACB7IPI2</accession>
<dbReference type="EMBL" id="WQMT02000009">
    <property type="protein sequence ID" value="KAG9219433.1"/>
    <property type="molecule type" value="Genomic_DNA"/>
</dbReference>
<organism evidence="1 2">
    <name type="scientific">Pleurotus cornucopiae</name>
    <name type="common">Cornucopia mushroom</name>
    <dbReference type="NCBI Taxonomy" id="5321"/>
    <lineage>
        <taxon>Eukaryota</taxon>
        <taxon>Fungi</taxon>
        <taxon>Dikarya</taxon>
        <taxon>Basidiomycota</taxon>
        <taxon>Agaricomycotina</taxon>
        <taxon>Agaricomycetes</taxon>
        <taxon>Agaricomycetidae</taxon>
        <taxon>Agaricales</taxon>
        <taxon>Pleurotineae</taxon>
        <taxon>Pleurotaceae</taxon>
        <taxon>Pleurotus</taxon>
    </lineage>
</organism>
<name>A0ACB7IPI2_PLECO</name>
<dbReference type="Proteomes" id="UP000824881">
    <property type="component" value="Unassembled WGS sequence"/>
</dbReference>